<keyword evidence="2" id="KW-1185">Reference proteome</keyword>
<sequence length="142" mass="16113">MKKLILMLAASVFLLGCSDKDIENQESTGTWKGVFFDHISNIDIHDPQFNYTLIIDSLNNVNVILPSEGVEEKVISIEILNDSEMDITWVVNNKTRVVSTGYSYNNQNELVIDKFNYTVATIPFPNNLTSAKFIKETHLNNK</sequence>
<dbReference type="PROSITE" id="PS51257">
    <property type="entry name" value="PROKAR_LIPOPROTEIN"/>
    <property type="match status" value="1"/>
</dbReference>
<name>A0ABW5JWW4_9FLAO</name>
<dbReference type="RefSeq" id="WP_388019609.1">
    <property type="nucleotide sequence ID" value="NZ_JBHUDT010000005.1"/>
</dbReference>
<comment type="caution">
    <text evidence="1">The sequence shown here is derived from an EMBL/GenBank/DDBJ whole genome shotgun (WGS) entry which is preliminary data.</text>
</comment>
<proteinExistence type="predicted"/>
<reference evidence="2" key="1">
    <citation type="journal article" date="2019" name="Int. J. Syst. Evol. Microbiol.">
        <title>The Global Catalogue of Microorganisms (GCM) 10K type strain sequencing project: providing services to taxonomists for standard genome sequencing and annotation.</title>
        <authorList>
            <consortium name="The Broad Institute Genomics Platform"/>
            <consortium name="The Broad Institute Genome Sequencing Center for Infectious Disease"/>
            <person name="Wu L."/>
            <person name="Ma J."/>
        </authorList>
    </citation>
    <scope>NUCLEOTIDE SEQUENCE [LARGE SCALE GENOMIC DNA]</scope>
    <source>
        <strain evidence="2">KCTC 42903</strain>
    </source>
</reference>
<dbReference type="Proteomes" id="UP001597441">
    <property type="component" value="Unassembled WGS sequence"/>
</dbReference>
<evidence type="ECO:0008006" key="3">
    <source>
        <dbReference type="Google" id="ProtNLM"/>
    </source>
</evidence>
<organism evidence="1 2">
    <name type="scientific">Gelatiniphilus marinus</name>
    <dbReference type="NCBI Taxonomy" id="1759464"/>
    <lineage>
        <taxon>Bacteria</taxon>
        <taxon>Pseudomonadati</taxon>
        <taxon>Bacteroidota</taxon>
        <taxon>Flavobacteriia</taxon>
        <taxon>Flavobacteriales</taxon>
        <taxon>Flavobacteriaceae</taxon>
        <taxon>Gelatiniphilus</taxon>
    </lineage>
</organism>
<evidence type="ECO:0000313" key="1">
    <source>
        <dbReference type="EMBL" id="MFD2536007.1"/>
    </source>
</evidence>
<accession>A0ABW5JWW4</accession>
<protein>
    <recommendedName>
        <fullName evidence="3">Lipocalin-like domain-containing protein</fullName>
    </recommendedName>
</protein>
<gene>
    <name evidence="1" type="ORF">ACFSQS_12900</name>
</gene>
<evidence type="ECO:0000313" key="2">
    <source>
        <dbReference type="Proteomes" id="UP001597441"/>
    </source>
</evidence>
<dbReference type="EMBL" id="JBHULK010000005">
    <property type="protein sequence ID" value="MFD2536007.1"/>
    <property type="molecule type" value="Genomic_DNA"/>
</dbReference>